<dbReference type="RefSeq" id="WP_079909383.1">
    <property type="nucleotide sequence ID" value="NZ_BAABJG010000055.1"/>
</dbReference>
<name>A0ABW3UI67_9BACL</name>
<dbReference type="Pfam" id="PF12788">
    <property type="entry name" value="YmaF"/>
    <property type="match status" value="1"/>
</dbReference>
<protein>
    <submittedName>
        <fullName evidence="2">YmaF family protein</fullName>
    </submittedName>
</protein>
<dbReference type="EMBL" id="JBHTLU010000012">
    <property type="protein sequence ID" value="MFD1219977.1"/>
    <property type="molecule type" value="Genomic_DNA"/>
</dbReference>
<dbReference type="Proteomes" id="UP001597180">
    <property type="component" value="Unassembled WGS sequence"/>
</dbReference>
<feature type="region of interest" description="Disordered" evidence="1">
    <location>
        <begin position="108"/>
        <end position="127"/>
    </location>
</feature>
<comment type="caution">
    <text evidence="2">The sequence shown here is derived from an EMBL/GenBank/DDBJ whole genome shotgun (WGS) entry which is preliminary data.</text>
</comment>
<evidence type="ECO:0000313" key="3">
    <source>
        <dbReference type="Proteomes" id="UP001597180"/>
    </source>
</evidence>
<sequence length="127" mass="13805">MDIPITGFVVHSNDEGNEHSHKLFITSWDNRPVHVHPFSGVTSFDVGHNHHYAGMTEAAPSGVPHVHNYYAETSFDAGHTHIIRGTTGPAIPIPGGGGHYHEFRGYTTVSGSTPHSHRYSGNTGREV</sequence>
<accession>A0ABW3UI67</accession>
<reference evidence="3" key="1">
    <citation type="journal article" date="2019" name="Int. J. Syst. Evol. Microbiol.">
        <title>The Global Catalogue of Microorganisms (GCM) 10K type strain sequencing project: providing services to taxonomists for standard genome sequencing and annotation.</title>
        <authorList>
            <consortium name="The Broad Institute Genomics Platform"/>
            <consortium name="The Broad Institute Genome Sequencing Center for Infectious Disease"/>
            <person name="Wu L."/>
            <person name="Ma J."/>
        </authorList>
    </citation>
    <scope>NUCLEOTIDE SEQUENCE [LARGE SCALE GENOMIC DNA]</scope>
    <source>
        <strain evidence="3">CCUG 53270</strain>
    </source>
</reference>
<keyword evidence="3" id="KW-1185">Reference proteome</keyword>
<proteinExistence type="predicted"/>
<dbReference type="InterPro" id="IPR024307">
    <property type="entry name" value="YmaF"/>
</dbReference>
<gene>
    <name evidence="2" type="ORF">ACFQ4B_07595</name>
</gene>
<evidence type="ECO:0000313" key="2">
    <source>
        <dbReference type="EMBL" id="MFD1219977.1"/>
    </source>
</evidence>
<evidence type="ECO:0000256" key="1">
    <source>
        <dbReference type="SAM" id="MobiDB-lite"/>
    </source>
</evidence>
<organism evidence="2 3">
    <name type="scientific">Paenibacillus vulneris</name>
    <dbReference type="NCBI Taxonomy" id="1133364"/>
    <lineage>
        <taxon>Bacteria</taxon>
        <taxon>Bacillati</taxon>
        <taxon>Bacillota</taxon>
        <taxon>Bacilli</taxon>
        <taxon>Bacillales</taxon>
        <taxon>Paenibacillaceae</taxon>
        <taxon>Paenibacillus</taxon>
    </lineage>
</organism>